<reference evidence="4" key="1">
    <citation type="submission" date="2020-08" db="EMBL/GenBank/DDBJ databases">
        <title>Multicomponent nature underlies the extraordinary mechanical properties of spider dragline silk.</title>
        <authorList>
            <person name="Kono N."/>
            <person name="Nakamura H."/>
            <person name="Mori M."/>
            <person name="Yoshida Y."/>
            <person name="Ohtoshi R."/>
            <person name="Malay A.D."/>
            <person name="Moran D.A.P."/>
            <person name="Tomita M."/>
            <person name="Numata K."/>
            <person name="Arakawa K."/>
        </authorList>
    </citation>
    <scope>NUCLEOTIDE SEQUENCE</scope>
</reference>
<organism evidence="4 5">
    <name type="scientific">Nephila pilipes</name>
    <name type="common">Giant wood spider</name>
    <name type="synonym">Nephila maculata</name>
    <dbReference type="NCBI Taxonomy" id="299642"/>
    <lineage>
        <taxon>Eukaryota</taxon>
        <taxon>Metazoa</taxon>
        <taxon>Ecdysozoa</taxon>
        <taxon>Arthropoda</taxon>
        <taxon>Chelicerata</taxon>
        <taxon>Arachnida</taxon>
        <taxon>Araneae</taxon>
        <taxon>Araneomorphae</taxon>
        <taxon>Entelegynae</taxon>
        <taxon>Araneoidea</taxon>
        <taxon>Nephilidae</taxon>
        <taxon>Nephila</taxon>
    </lineage>
</organism>
<dbReference type="GO" id="GO:0004803">
    <property type="term" value="F:transposase activity"/>
    <property type="evidence" value="ECO:0007669"/>
    <property type="project" value="InterPro"/>
</dbReference>
<protein>
    <submittedName>
        <fullName evidence="4">Mutator family transposase</fullName>
    </submittedName>
</protein>
<dbReference type="GO" id="GO:0006313">
    <property type="term" value="P:DNA transposition"/>
    <property type="evidence" value="ECO:0007669"/>
    <property type="project" value="InterPro"/>
</dbReference>
<proteinExistence type="predicted"/>
<dbReference type="InterPro" id="IPR001207">
    <property type="entry name" value="Transposase_mutator"/>
</dbReference>
<dbReference type="EMBL" id="BMAW01012241">
    <property type="protein sequence ID" value="GFT27648.1"/>
    <property type="molecule type" value="Genomic_DNA"/>
</dbReference>
<evidence type="ECO:0000313" key="4">
    <source>
        <dbReference type="EMBL" id="GFT27648.1"/>
    </source>
</evidence>
<dbReference type="Pfam" id="PF00872">
    <property type="entry name" value="Transposase_mut"/>
    <property type="match status" value="1"/>
</dbReference>
<dbReference type="AlphaFoldDB" id="A0A8X6TMV4"/>
<gene>
    <name evidence="4" type="primary">WPM_01070</name>
    <name evidence="4" type="ORF">NPIL_393071</name>
</gene>
<dbReference type="Proteomes" id="UP000887013">
    <property type="component" value="Unassembled WGS sequence"/>
</dbReference>
<sequence length="110" mass="12613">MLSGTDKSWPHVKEIYDHKISAAEITSDTKLPPSLNNSAVRLIEIHIYNSVHGWHVFKVKEDGQCVSKCMYNILDKKGRKEVSFCLAEREGTNFWLRVLNDLKAKRSRGP</sequence>
<keyword evidence="5" id="KW-1185">Reference proteome</keyword>
<dbReference type="GO" id="GO:0003677">
    <property type="term" value="F:DNA binding"/>
    <property type="evidence" value="ECO:0007669"/>
    <property type="project" value="UniProtKB-KW"/>
</dbReference>
<evidence type="ECO:0000313" key="5">
    <source>
        <dbReference type="Proteomes" id="UP000887013"/>
    </source>
</evidence>
<evidence type="ECO:0000256" key="1">
    <source>
        <dbReference type="ARBA" id="ARBA00022578"/>
    </source>
</evidence>
<keyword evidence="2" id="KW-0238">DNA-binding</keyword>
<dbReference type="OrthoDB" id="10262298at2759"/>
<accession>A0A8X6TMV4</accession>
<evidence type="ECO:0000256" key="2">
    <source>
        <dbReference type="ARBA" id="ARBA00023125"/>
    </source>
</evidence>
<keyword evidence="1" id="KW-0815">Transposition</keyword>
<comment type="caution">
    <text evidence="4">The sequence shown here is derived from an EMBL/GenBank/DDBJ whole genome shotgun (WGS) entry which is preliminary data.</text>
</comment>
<keyword evidence="3" id="KW-0233">DNA recombination</keyword>
<name>A0A8X6TMV4_NEPPI</name>
<evidence type="ECO:0000256" key="3">
    <source>
        <dbReference type="ARBA" id="ARBA00023172"/>
    </source>
</evidence>